<protein>
    <recommendedName>
        <fullName evidence="6">Methionine aminopeptidase</fullName>
        <ecNumber evidence="6">3.4.11.18</ecNumber>
    </recommendedName>
</protein>
<dbReference type="Gene3D" id="3.90.230.10">
    <property type="entry name" value="Creatinase/methionine aminopeptidase superfamily"/>
    <property type="match status" value="1"/>
</dbReference>
<evidence type="ECO:0000259" key="7">
    <source>
        <dbReference type="Pfam" id="PF00557"/>
    </source>
</evidence>
<proteinExistence type="inferred from homology"/>
<feature type="non-terminal residue" evidence="8">
    <location>
        <position position="163"/>
    </location>
</feature>
<comment type="cofactor">
    <cofactor evidence="6">
        <name>Co(2+)</name>
        <dbReference type="ChEBI" id="CHEBI:48828"/>
    </cofactor>
    <cofactor evidence="6">
        <name>Zn(2+)</name>
        <dbReference type="ChEBI" id="CHEBI:29105"/>
    </cofactor>
    <cofactor evidence="6">
        <name>Mn(2+)</name>
        <dbReference type="ChEBI" id="CHEBI:29035"/>
    </cofactor>
    <cofactor evidence="6">
        <name>Fe(2+)</name>
        <dbReference type="ChEBI" id="CHEBI:29033"/>
    </cofactor>
    <text evidence="6">Binds 2 divalent metal cations per subunit. Has a high-affinity and a low affinity metal-binding site. The true nature of the physiological cofactor is under debate. The enzyme is active with cobalt, zinc, manganese or divalent iron ions.</text>
</comment>
<keyword evidence="2 6" id="KW-0031">Aminopeptidase</keyword>
<keyword evidence="5 8" id="KW-0378">Hydrolase</keyword>
<accession>A0A7C0Y9R5</accession>
<feature type="domain" description="Peptidase M24" evidence="7">
    <location>
        <begin position="11"/>
        <end position="160"/>
    </location>
</feature>
<dbReference type="GO" id="GO:0004239">
    <property type="term" value="F:initiator methionyl aminopeptidase activity"/>
    <property type="evidence" value="ECO:0007669"/>
    <property type="project" value="UniProtKB-EC"/>
</dbReference>
<evidence type="ECO:0000256" key="4">
    <source>
        <dbReference type="ARBA" id="ARBA00022723"/>
    </source>
</evidence>
<reference evidence="8" key="1">
    <citation type="journal article" date="2020" name="mSystems">
        <title>Genome- and Community-Level Interaction Insights into Carbon Utilization and Element Cycling Functions of Hydrothermarchaeota in Hydrothermal Sediment.</title>
        <authorList>
            <person name="Zhou Z."/>
            <person name="Liu Y."/>
            <person name="Xu W."/>
            <person name="Pan J."/>
            <person name="Luo Z.H."/>
            <person name="Li M."/>
        </authorList>
    </citation>
    <scope>NUCLEOTIDE SEQUENCE [LARGE SCALE GENOMIC DNA]</scope>
    <source>
        <strain evidence="8">HyVt-233</strain>
    </source>
</reference>
<keyword evidence="4 6" id="KW-0479">Metal-binding</keyword>
<gene>
    <name evidence="8" type="primary">map</name>
    <name evidence="8" type="ORF">ENG63_04225</name>
</gene>
<dbReference type="GO" id="GO:0005829">
    <property type="term" value="C:cytosol"/>
    <property type="evidence" value="ECO:0007669"/>
    <property type="project" value="TreeGrafter"/>
</dbReference>
<dbReference type="PANTHER" id="PTHR43330">
    <property type="entry name" value="METHIONINE AMINOPEPTIDASE"/>
    <property type="match status" value="1"/>
</dbReference>
<dbReference type="GO" id="GO:0046872">
    <property type="term" value="F:metal ion binding"/>
    <property type="evidence" value="ECO:0007669"/>
    <property type="project" value="UniProtKB-KW"/>
</dbReference>
<dbReference type="EC" id="3.4.11.18" evidence="6"/>
<organism evidence="8">
    <name type="scientific">Desulfofervidus auxilii</name>
    <dbReference type="NCBI Taxonomy" id="1621989"/>
    <lineage>
        <taxon>Bacteria</taxon>
        <taxon>Pseudomonadati</taxon>
        <taxon>Thermodesulfobacteriota</taxon>
        <taxon>Candidatus Desulfofervidia</taxon>
        <taxon>Candidatus Desulfofervidales</taxon>
        <taxon>Candidatus Desulfofervidaceae</taxon>
        <taxon>Candidatus Desulfofervidus</taxon>
    </lineage>
</organism>
<dbReference type="PRINTS" id="PR00599">
    <property type="entry name" value="MAPEPTIDASE"/>
</dbReference>
<dbReference type="EMBL" id="DRBS01000163">
    <property type="protein sequence ID" value="HDD44052.1"/>
    <property type="molecule type" value="Genomic_DNA"/>
</dbReference>
<evidence type="ECO:0000256" key="5">
    <source>
        <dbReference type="ARBA" id="ARBA00022801"/>
    </source>
</evidence>
<dbReference type="PANTHER" id="PTHR43330:SF27">
    <property type="entry name" value="METHIONINE AMINOPEPTIDASE"/>
    <property type="match status" value="1"/>
</dbReference>
<keyword evidence="3 6" id="KW-0645">Protease</keyword>
<comment type="catalytic activity">
    <reaction evidence="6">
        <text>Release of N-terminal amino acids, preferentially methionine, from peptides and arylamides.</text>
        <dbReference type="EC" id="3.4.11.18"/>
    </reaction>
</comment>
<name>A0A7C0Y9R5_DESA2</name>
<evidence type="ECO:0000256" key="6">
    <source>
        <dbReference type="RuleBase" id="RU003653"/>
    </source>
</evidence>
<dbReference type="InterPro" id="IPR002467">
    <property type="entry name" value="Pept_M24A_MAP1"/>
</dbReference>
<dbReference type="InterPro" id="IPR001714">
    <property type="entry name" value="Pept_M24_MAP"/>
</dbReference>
<comment type="caution">
    <text evidence="8">The sequence shown here is derived from an EMBL/GenBank/DDBJ whole genome shotgun (WGS) entry which is preliminary data.</text>
</comment>
<dbReference type="AlphaFoldDB" id="A0A7C0Y9R5"/>
<dbReference type="GO" id="GO:0006508">
    <property type="term" value="P:proteolysis"/>
    <property type="evidence" value="ECO:0007669"/>
    <property type="project" value="UniProtKB-KW"/>
</dbReference>
<comment type="function">
    <text evidence="1">Removes the N-terminal methionine from nascent proteins. The N-terminal methionine is often cleaved when the second residue in the primary sequence is small and uncharged (Met-Ala-, Cys, Gly, Pro, Ser, Thr, or Val). Requires deformylation of the N(alpha)-formylated initiator methionine before it can be hydrolyzed.</text>
</comment>
<dbReference type="GO" id="GO:0070006">
    <property type="term" value="F:metalloaminopeptidase activity"/>
    <property type="evidence" value="ECO:0007669"/>
    <property type="project" value="InterPro"/>
</dbReference>
<dbReference type="NCBIfam" id="TIGR00500">
    <property type="entry name" value="met_pdase_I"/>
    <property type="match status" value="1"/>
</dbReference>
<evidence type="ECO:0000256" key="1">
    <source>
        <dbReference type="ARBA" id="ARBA00002521"/>
    </source>
</evidence>
<dbReference type="Pfam" id="PF00557">
    <property type="entry name" value="Peptidase_M24"/>
    <property type="match status" value="1"/>
</dbReference>
<evidence type="ECO:0000256" key="2">
    <source>
        <dbReference type="ARBA" id="ARBA00022438"/>
    </source>
</evidence>
<dbReference type="InterPro" id="IPR036005">
    <property type="entry name" value="Creatinase/aminopeptidase-like"/>
</dbReference>
<evidence type="ECO:0000256" key="3">
    <source>
        <dbReference type="ARBA" id="ARBA00022670"/>
    </source>
</evidence>
<dbReference type="Proteomes" id="UP000886289">
    <property type="component" value="Unassembled WGS sequence"/>
</dbReference>
<comment type="similarity">
    <text evidence="6">Belongs to the peptidase M24A family.</text>
</comment>
<sequence>MIILKAPWEIEKMRRSNAIVAEILAILKEAVKPGITTMELNELAEELCIKKGARPAFKGYRNYPYSLCVSINEEVVHGLPSKKRYLQEGDIVSLDFGVFYDGYYGDAAITVPVGKISANAKRLLEVTENALYKGIEQAREGRRVSDISAAIQTYVESHGYSVV</sequence>
<evidence type="ECO:0000313" key="8">
    <source>
        <dbReference type="EMBL" id="HDD44052.1"/>
    </source>
</evidence>
<dbReference type="InterPro" id="IPR000994">
    <property type="entry name" value="Pept_M24"/>
</dbReference>
<dbReference type="SUPFAM" id="SSF55920">
    <property type="entry name" value="Creatinase/aminopeptidase"/>
    <property type="match status" value="1"/>
</dbReference>